<dbReference type="GO" id="GO:0016020">
    <property type="term" value="C:membrane"/>
    <property type="evidence" value="ECO:0007669"/>
    <property type="project" value="InterPro"/>
</dbReference>
<protein>
    <submittedName>
        <fullName evidence="8 9">Methyl-accepting chemotaxis protein</fullName>
    </submittedName>
</protein>
<dbReference type="SMART" id="SM00283">
    <property type="entry name" value="MA"/>
    <property type="match status" value="1"/>
</dbReference>
<dbReference type="CDD" id="cd06225">
    <property type="entry name" value="HAMP"/>
    <property type="match status" value="1"/>
</dbReference>
<evidence type="ECO:0000256" key="3">
    <source>
        <dbReference type="PROSITE-ProRule" id="PRU00284"/>
    </source>
</evidence>
<feature type="coiled-coil region" evidence="4">
    <location>
        <begin position="245"/>
        <end position="297"/>
    </location>
</feature>
<dbReference type="STRING" id="225345.CLCHR_21240"/>
<dbReference type="OrthoDB" id="1887545at2"/>
<evidence type="ECO:0000259" key="7">
    <source>
        <dbReference type="PROSITE" id="PS50885"/>
    </source>
</evidence>
<feature type="domain" description="HAMP" evidence="7">
    <location>
        <begin position="225"/>
        <end position="264"/>
    </location>
</feature>
<evidence type="ECO:0000259" key="6">
    <source>
        <dbReference type="PROSITE" id="PS50111"/>
    </source>
</evidence>
<reference evidence="8 10" key="1">
    <citation type="submission" date="2017-03" db="EMBL/GenBank/DDBJ databases">
        <title>Genome sequence of Clostridium chromiireducens DSM 23318.</title>
        <authorList>
            <person name="Poehlein A."/>
            <person name="Daniel R."/>
        </authorList>
    </citation>
    <scope>NUCLEOTIDE SEQUENCE [LARGE SCALE GENOMIC DNA]</scope>
    <source>
        <strain evidence="8 10">DSM 23318</strain>
    </source>
</reference>
<dbReference type="PROSITE" id="PS50885">
    <property type="entry name" value="HAMP"/>
    <property type="match status" value="1"/>
</dbReference>
<dbReference type="RefSeq" id="WP_079439678.1">
    <property type="nucleotide sequence ID" value="NZ_MZGT01000025.1"/>
</dbReference>
<dbReference type="Pfam" id="PF00672">
    <property type="entry name" value="HAMP"/>
    <property type="match status" value="1"/>
</dbReference>
<keyword evidence="4" id="KW-0175">Coiled coil</keyword>
<evidence type="ECO:0000313" key="11">
    <source>
        <dbReference type="Proteomes" id="UP000265930"/>
    </source>
</evidence>
<dbReference type="EMBL" id="MZGT01000025">
    <property type="protein sequence ID" value="OPJ62181.1"/>
    <property type="molecule type" value="Genomic_DNA"/>
</dbReference>
<dbReference type="Gene3D" id="1.10.287.950">
    <property type="entry name" value="Methyl-accepting chemotaxis protein"/>
    <property type="match status" value="1"/>
</dbReference>
<evidence type="ECO:0000256" key="2">
    <source>
        <dbReference type="ARBA" id="ARBA00029447"/>
    </source>
</evidence>
<name>A0A1V4IQ78_9CLOT</name>
<dbReference type="GO" id="GO:0006935">
    <property type="term" value="P:chemotaxis"/>
    <property type="evidence" value="ECO:0007669"/>
    <property type="project" value="InterPro"/>
</dbReference>
<feature type="transmembrane region" description="Helical" evidence="5">
    <location>
        <begin position="191"/>
        <end position="210"/>
    </location>
</feature>
<accession>A0A1V4IQ78</accession>
<dbReference type="InterPro" id="IPR004090">
    <property type="entry name" value="Chemotax_Me-accpt_rcpt"/>
</dbReference>
<evidence type="ECO:0000313" key="8">
    <source>
        <dbReference type="EMBL" id="OPJ62181.1"/>
    </source>
</evidence>
<evidence type="ECO:0000256" key="1">
    <source>
        <dbReference type="ARBA" id="ARBA00023224"/>
    </source>
</evidence>
<evidence type="ECO:0000256" key="4">
    <source>
        <dbReference type="SAM" id="Coils"/>
    </source>
</evidence>
<proteinExistence type="inferred from homology"/>
<organism evidence="8 10">
    <name type="scientific">Clostridium chromiireducens</name>
    <dbReference type="NCBI Taxonomy" id="225345"/>
    <lineage>
        <taxon>Bacteria</taxon>
        <taxon>Bacillati</taxon>
        <taxon>Bacillota</taxon>
        <taxon>Clostridia</taxon>
        <taxon>Eubacteriales</taxon>
        <taxon>Clostridiaceae</taxon>
        <taxon>Clostridium</taxon>
    </lineage>
</organism>
<evidence type="ECO:0000313" key="9">
    <source>
        <dbReference type="EMBL" id="RII35622.1"/>
    </source>
</evidence>
<dbReference type="InterPro" id="IPR004089">
    <property type="entry name" value="MCPsignal_dom"/>
</dbReference>
<dbReference type="PROSITE" id="PS50111">
    <property type="entry name" value="CHEMOTAXIS_TRANSDUC_2"/>
    <property type="match status" value="1"/>
</dbReference>
<evidence type="ECO:0000313" key="10">
    <source>
        <dbReference type="Proteomes" id="UP000191056"/>
    </source>
</evidence>
<dbReference type="Pfam" id="PF00015">
    <property type="entry name" value="MCPsignal"/>
    <property type="match status" value="1"/>
</dbReference>
<dbReference type="AlphaFoldDB" id="A0A1V4IQ78"/>
<dbReference type="Pfam" id="PF12729">
    <property type="entry name" value="4HB_MCP_1"/>
    <property type="match status" value="1"/>
</dbReference>
<dbReference type="PANTHER" id="PTHR32089:SF112">
    <property type="entry name" value="LYSOZYME-LIKE PROTEIN-RELATED"/>
    <property type="match status" value="1"/>
</dbReference>
<dbReference type="GO" id="GO:0007165">
    <property type="term" value="P:signal transduction"/>
    <property type="evidence" value="ECO:0007669"/>
    <property type="project" value="UniProtKB-KW"/>
</dbReference>
<comment type="caution">
    <text evidence="8">The sequence shown here is derived from an EMBL/GenBank/DDBJ whole genome shotgun (WGS) entry which is preliminary data.</text>
</comment>
<keyword evidence="1 3" id="KW-0807">Transducer</keyword>
<dbReference type="Proteomes" id="UP000191056">
    <property type="component" value="Unassembled WGS sequence"/>
</dbReference>
<dbReference type="PRINTS" id="PR00260">
    <property type="entry name" value="CHEMTRNSDUCR"/>
</dbReference>
<dbReference type="PANTHER" id="PTHR32089">
    <property type="entry name" value="METHYL-ACCEPTING CHEMOTAXIS PROTEIN MCPB"/>
    <property type="match status" value="1"/>
</dbReference>
<reference evidence="9 11" key="2">
    <citation type="submission" date="2018-08" db="EMBL/GenBank/DDBJ databases">
        <title>Genome of Clostridium chromiireducens C1, DSM12136.</title>
        <authorList>
            <person name="Xing M."/>
            <person name="Wei Y."/>
            <person name="Ang E.L."/>
            <person name="Zhao H."/>
            <person name="Zhang Y."/>
        </authorList>
    </citation>
    <scope>NUCLEOTIDE SEQUENCE [LARGE SCALE GENOMIC DNA]</scope>
    <source>
        <strain evidence="9 11">C1</strain>
    </source>
</reference>
<dbReference type="SUPFAM" id="SSF58104">
    <property type="entry name" value="Methyl-accepting chemotaxis protein (MCP) signaling domain"/>
    <property type="match status" value="1"/>
</dbReference>
<comment type="similarity">
    <text evidence="2">Belongs to the methyl-accepting chemotaxis (MCP) protein family.</text>
</comment>
<dbReference type="GO" id="GO:0004888">
    <property type="term" value="F:transmembrane signaling receptor activity"/>
    <property type="evidence" value="ECO:0007669"/>
    <property type="project" value="InterPro"/>
</dbReference>
<dbReference type="InterPro" id="IPR024478">
    <property type="entry name" value="HlyB_4HB_MCP"/>
</dbReference>
<dbReference type="Proteomes" id="UP000265930">
    <property type="component" value="Unassembled WGS sequence"/>
</dbReference>
<sequence>MKIIRNLSIKVKLLTGFIVIALLIGVTGFFGKFGMSKIENSAQEIYTNNLQRIDEIHSIKENLLDEMSIVQGMIIDGNPTKTAEGIKIINEIKSANITYVENYSKRTMSDDEKRAFDGYVSNLENYASVQSEIFDLLNKENYVEAIKKKDELFEARDNMFEKLNELIKINQTLAKEANDNNAEDYKITINIMHIILGVGITLAVIIGTILSRYISNAVKKGLLFAEALGNGDLTYSLESKSNDELGKLIKALNNAKNKMKSVIENIIDQAQGMTSSSEELSATLEEMANNFNNIDKNTSHIVMNIQEINSSTEELSATMEDVNSGINQLAANSTESSHQSVQIKDKASEIREKGYNSKNAADKLYGEKQSKIINAIEQGEVVEEISIIAKSIASIADQTNLLSLNASIEAARAGENGKGFAVVADEVKELAEQSAEYVKNIQNVISNVKVAFNNLSDNSKDILNYIDNRVRKDYDLLIDTGEKYEKDAVFVSDLSQNIASMTEELNASTEEISSVIQTIAGNMQNTKDSSEEILIGIGETNKAIEQVAVVAQEQSIRAEKLTELVLNFKI</sequence>
<feature type="domain" description="Methyl-accepting transducer" evidence="6">
    <location>
        <begin position="283"/>
        <end position="527"/>
    </location>
</feature>
<dbReference type="EMBL" id="QXDJ01000002">
    <property type="protein sequence ID" value="RII35622.1"/>
    <property type="molecule type" value="Genomic_DNA"/>
</dbReference>
<gene>
    <name evidence="8" type="primary">mcp4_7</name>
    <name evidence="8" type="ORF">CLCHR_21240</name>
    <name evidence="9" type="ORF">D2A34_10645</name>
</gene>
<keyword evidence="5" id="KW-0812">Transmembrane</keyword>
<keyword evidence="5" id="KW-1133">Transmembrane helix</keyword>
<keyword evidence="10" id="KW-1185">Reference proteome</keyword>
<dbReference type="InterPro" id="IPR003660">
    <property type="entry name" value="HAMP_dom"/>
</dbReference>
<keyword evidence="5" id="KW-0472">Membrane</keyword>
<evidence type="ECO:0000256" key="5">
    <source>
        <dbReference type="SAM" id="Phobius"/>
    </source>
</evidence>